<dbReference type="OrthoDB" id="3260408at2759"/>
<sequence length="869" mass="95872">MVVTRRTPLVPAPASRTASSQALPRSGASHVEPDTINLPPSSPISQQRAALAGANNGLQFPGHDFNDSSNKKSKKKDKSKKAAKKSRKSNFQAFLDFLIKLITLSLTIYTLAVCPQDTDLQSPVCRGLHLYRRLVLEPYVLPPIQAAFAHPSIAPYVDRATPYVHQAVSVTTPILLRTQSEWNARVVPQWKKRVIPQWNKHVLPQLEKYVVPRIEALQTQIDPYRARVQQTYEQRVVPHARLAAYNIQRWTHKAQPYVVLAVSKTHAGYQAARPYAIPLGRQIGSAVQQFLLFLQEQRQKFVDPHVAKIWEKVKELSNRKPESSFPSKTDSSPPSLVSEDVTSIAESTHFSAAPTEVPSPSTSSDSPNETVVSSKDADNVYEAIHPTEAAEPTIFSADLPTSTLSSEAEATSPPFSESVQSASVVPPAISSLSGDLSSSIASASSLLEPSGGVPISIEILESASSVISESLHPTPSSIPTAASSVVPTHGAQPILTGSGRSDDDDIDLDAFYAELGLEEPDFQESSEPASAPSTPVETEEEKAERLRLKSEEIAKKRADIEARHGKWETDLQSEIKSGKVQLVDALQVIRKEAAAELKSSQEIRTSVDGLVADAEKYLRGAEVYLKNLNSEGRKREEKVALWERVVDKVDIKFGERLKETEGVVNGWYGAILDSETQQVEQVAAIVKDIAERGQVDLGLDYAWLDDVTYGDWQRYHALIETSDRFKQEALSIQNGRDLSAPADPVIPILEDLESEVHDVVIGFETRLRRIKRDGERAFSNYQKEEEKAPVSEPEAPWAPILPIPAAAEEYIPPVIGRNKEEVLEALGKVETPEDTELRITSDDLEMEPEEVVEVEDHSQPDATKYRTEL</sequence>
<feature type="region of interest" description="Disordered" evidence="1">
    <location>
        <begin position="471"/>
        <end position="505"/>
    </location>
</feature>
<evidence type="ECO:0000313" key="3">
    <source>
        <dbReference type="Proteomes" id="UP000008063"/>
    </source>
</evidence>
<dbReference type="HOGENOM" id="CLU_319846_0_0_1"/>
<dbReference type="STRING" id="936435.F8Q943"/>
<dbReference type="AlphaFoldDB" id="F8Q943"/>
<feature type="compositionally biased region" description="Basic and acidic residues" evidence="1">
    <location>
        <begin position="854"/>
        <end position="869"/>
    </location>
</feature>
<protein>
    <submittedName>
        <fullName evidence="2">Uncharacterized protein</fullName>
    </submittedName>
</protein>
<accession>F8Q943</accession>
<feature type="compositionally biased region" description="Polar residues" evidence="1">
    <location>
        <begin position="358"/>
        <end position="373"/>
    </location>
</feature>
<evidence type="ECO:0000313" key="2">
    <source>
        <dbReference type="EMBL" id="EGN95098.1"/>
    </source>
</evidence>
<dbReference type="eggNOG" id="ENOG502S2YC">
    <property type="taxonomic scope" value="Eukaryota"/>
</dbReference>
<feature type="compositionally biased region" description="Low complexity" evidence="1">
    <location>
        <begin position="402"/>
        <end position="412"/>
    </location>
</feature>
<feature type="compositionally biased region" description="Low complexity" evidence="1">
    <location>
        <begin position="473"/>
        <end position="487"/>
    </location>
</feature>
<feature type="compositionally biased region" description="Polar residues" evidence="1">
    <location>
        <begin position="413"/>
        <end position="422"/>
    </location>
</feature>
<keyword evidence="3" id="KW-1185">Reference proteome</keyword>
<dbReference type="OMA" id="LWFTIYT"/>
<evidence type="ECO:0000256" key="1">
    <source>
        <dbReference type="SAM" id="MobiDB-lite"/>
    </source>
</evidence>
<feature type="region of interest" description="Disordered" evidence="1">
    <location>
        <begin position="518"/>
        <end position="545"/>
    </location>
</feature>
<feature type="compositionally biased region" description="Basic residues" evidence="1">
    <location>
        <begin position="71"/>
        <end position="85"/>
    </location>
</feature>
<feature type="region of interest" description="Disordered" evidence="1">
    <location>
        <begin position="402"/>
        <end position="422"/>
    </location>
</feature>
<feature type="region of interest" description="Disordered" evidence="1">
    <location>
        <begin position="1"/>
        <end position="85"/>
    </location>
</feature>
<proteinExistence type="predicted"/>
<feature type="region of interest" description="Disordered" evidence="1">
    <location>
        <begin position="319"/>
        <end position="374"/>
    </location>
</feature>
<dbReference type="Proteomes" id="UP000008063">
    <property type="component" value="Unassembled WGS sequence"/>
</dbReference>
<name>F8Q943_SERL3</name>
<feature type="compositionally biased region" description="Acidic residues" evidence="1">
    <location>
        <begin position="842"/>
        <end position="853"/>
    </location>
</feature>
<feature type="compositionally biased region" description="Polar residues" evidence="1">
    <location>
        <begin position="324"/>
        <end position="350"/>
    </location>
</feature>
<dbReference type="InParanoid" id="F8Q943"/>
<dbReference type="EMBL" id="GL945486">
    <property type="protein sequence ID" value="EGN95098.1"/>
    <property type="molecule type" value="Genomic_DNA"/>
</dbReference>
<feature type="region of interest" description="Disordered" evidence="1">
    <location>
        <begin position="833"/>
        <end position="869"/>
    </location>
</feature>
<reference evidence="3" key="1">
    <citation type="journal article" date="2011" name="Science">
        <title>The plant cell wall-decomposing machinery underlies the functional diversity of forest fungi.</title>
        <authorList>
            <person name="Eastwood D.C."/>
            <person name="Floudas D."/>
            <person name="Binder M."/>
            <person name="Majcherczyk A."/>
            <person name="Schneider P."/>
            <person name="Aerts A."/>
            <person name="Asiegbu F.O."/>
            <person name="Baker S.E."/>
            <person name="Barry K."/>
            <person name="Bendiksby M."/>
            <person name="Blumentritt M."/>
            <person name="Coutinho P.M."/>
            <person name="Cullen D."/>
            <person name="de Vries R.P."/>
            <person name="Gathman A."/>
            <person name="Goodell B."/>
            <person name="Henrissat B."/>
            <person name="Ihrmark K."/>
            <person name="Kauserud H."/>
            <person name="Kohler A."/>
            <person name="LaButti K."/>
            <person name="Lapidus A."/>
            <person name="Lavin J.L."/>
            <person name="Lee Y.-H."/>
            <person name="Lindquist E."/>
            <person name="Lilly W."/>
            <person name="Lucas S."/>
            <person name="Morin E."/>
            <person name="Murat C."/>
            <person name="Oguiza J.A."/>
            <person name="Park J."/>
            <person name="Pisabarro A.G."/>
            <person name="Riley R."/>
            <person name="Rosling A."/>
            <person name="Salamov A."/>
            <person name="Schmidt O."/>
            <person name="Schmutz J."/>
            <person name="Skrede I."/>
            <person name="Stenlid J."/>
            <person name="Wiebenga A."/>
            <person name="Xie X."/>
            <person name="Kuees U."/>
            <person name="Hibbett D.S."/>
            <person name="Hoffmeister D."/>
            <person name="Hoegberg N."/>
            <person name="Martin F."/>
            <person name="Grigoriev I.V."/>
            <person name="Watkinson S.C."/>
        </authorList>
    </citation>
    <scope>NUCLEOTIDE SEQUENCE [LARGE SCALE GENOMIC DNA]</scope>
    <source>
        <strain evidence="3">strain S7.3</strain>
    </source>
</reference>
<organism evidence="3">
    <name type="scientific">Serpula lacrymans var. lacrymans (strain S7.3)</name>
    <name type="common">Dry rot fungus</name>
    <dbReference type="NCBI Taxonomy" id="936435"/>
    <lineage>
        <taxon>Eukaryota</taxon>
        <taxon>Fungi</taxon>
        <taxon>Dikarya</taxon>
        <taxon>Basidiomycota</taxon>
        <taxon>Agaricomycotina</taxon>
        <taxon>Agaricomycetes</taxon>
        <taxon>Agaricomycetidae</taxon>
        <taxon>Boletales</taxon>
        <taxon>Coniophorineae</taxon>
        <taxon>Serpulaceae</taxon>
        <taxon>Serpula</taxon>
    </lineage>
</organism>
<gene>
    <name evidence="2" type="ORF">SERLA73DRAFT_162675</name>
</gene>